<proteinExistence type="predicted"/>
<feature type="compositionally biased region" description="Basic and acidic residues" evidence="3">
    <location>
        <begin position="1574"/>
        <end position="1585"/>
    </location>
</feature>
<feature type="compositionally biased region" description="Acidic residues" evidence="3">
    <location>
        <begin position="1478"/>
        <end position="1487"/>
    </location>
</feature>
<feature type="compositionally biased region" description="Basic and acidic residues" evidence="3">
    <location>
        <begin position="1671"/>
        <end position="1680"/>
    </location>
</feature>
<feature type="compositionally biased region" description="Low complexity" evidence="3">
    <location>
        <begin position="1996"/>
        <end position="2005"/>
    </location>
</feature>
<gene>
    <name evidence="4" type="ORF">SLS55_009217</name>
</gene>
<protein>
    <recommendedName>
        <fullName evidence="6">Methyl-CpG-binding domain protein 4</fullName>
    </recommendedName>
</protein>
<feature type="region of interest" description="Disordered" evidence="3">
    <location>
        <begin position="1"/>
        <end position="97"/>
    </location>
</feature>
<reference evidence="4 5" key="1">
    <citation type="submission" date="2024-02" db="EMBL/GenBank/DDBJ databases">
        <title>De novo assembly and annotation of 12 fungi associated with fruit tree decline syndrome in Ontario, Canada.</title>
        <authorList>
            <person name="Sulman M."/>
            <person name="Ellouze W."/>
            <person name="Ilyukhin E."/>
        </authorList>
    </citation>
    <scope>NUCLEOTIDE SEQUENCE [LARGE SCALE GENOMIC DNA]</scope>
    <source>
        <strain evidence="4 5">FDS-637</strain>
    </source>
</reference>
<comment type="caution">
    <text evidence="4">The sequence shown here is derived from an EMBL/GenBank/DDBJ whole genome shotgun (WGS) entry which is preliminary data.</text>
</comment>
<organism evidence="4 5">
    <name type="scientific">Diplodia seriata</name>
    <dbReference type="NCBI Taxonomy" id="420778"/>
    <lineage>
        <taxon>Eukaryota</taxon>
        <taxon>Fungi</taxon>
        <taxon>Dikarya</taxon>
        <taxon>Ascomycota</taxon>
        <taxon>Pezizomycotina</taxon>
        <taxon>Dothideomycetes</taxon>
        <taxon>Dothideomycetes incertae sedis</taxon>
        <taxon>Botryosphaeriales</taxon>
        <taxon>Botryosphaeriaceae</taxon>
        <taxon>Diplodia</taxon>
    </lineage>
</organism>
<accession>A0ABR3C590</accession>
<feature type="compositionally biased region" description="Acidic residues" evidence="3">
    <location>
        <begin position="812"/>
        <end position="825"/>
    </location>
</feature>
<evidence type="ECO:0008006" key="6">
    <source>
        <dbReference type="Google" id="ProtNLM"/>
    </source>
</evidence>
<feature type="region of interest" description="Disordered" evidence="3">
    <location>
        <begin position="1990"/>
        <end position="2097"/>
    </location>
</feature>
<feature type="compositionally biased region" description="Basic residues" evidence="3">
    <location>
        <begin position="314"/>
        <end position="323"/>
    </location>
</feature>
<evidence type="ECO:0000256" key="3">
    <source>
        <dbReference type="SAM" id="MobiDB-lite"/>
    </source>
</evidence>
<dbReference type="GeneID" id="92013302"/>
<feature type="compositionally biased region" description="Polar residues" evidence="3">
    <location>
        <begin position="347"/>
        <end position="370"/>
    </location>
</feature>
<feature type="region of interest" description="Disordered" evidence="3">
    <location>
        <begin position="1206"/>
        <end position="1399"/>
    </location>
</feature>
<feature type="region of interest" description="Disordered" evidence="3">
    <location>
        <begin position="635"/>
        <end position="1124"/>
    </location>
</feature>
<feature type="compositionally biased region" description="Basic and acidic residues" evidence="3">
    <location>
        <begin position="1418"/>
        <end position="1445"/>
    </location>
</feature>
<feature type="compositionally biased region" description="Basic residues" evidence="3">
    <location>
        <begin position="461"/>
        <end position="476"/>
    </location>
</feature>
<feature type="region of interest" description="Disordered" evidence="3">
    <location>
        <begin position="1412"/>
        <end position="1720"/>
    </location>
</feature>
<feature type="compositionally biased region" description="Low complexity" evidence="3">
    <location>
        <begin position="890"/>
        <end position="909"/>
    </location>
</feature>
<feature type="compositionally biased region" description="Acidic residues" evidence="3">
    <location>
        <begin position="1519"/>
        <end position="1538"/>
    </location>
</feature>
<feature type="compositionally biased region" description="Polar residues" evidence="3">
    <location>
        <begin position="542"/>
        <end position="552"/>
    </location>
</feature>
<feature type="compositionally biased region" description="Basic and acidic residues" evidence="3">
    <location>
        <begin position="1456"/>
        <end position="1467"/>
    </location>
</feature>
<feature type="compositionally biased region" description="Polar residues" evidence="3">
    <location>
        <begin position="1331"/>
        <end position="1346"/>
    </location>
</feature>
<feature type="compositionally biased region" description="Basic and acidic residues" evidence="3">
    <location>
        <begin position="762"/>
        <end position="773"/>
    </location>
</feature>
<evidence type="ECO:0000313" key="4">
    <source>
        <dbReference type="EMBL" id="KAL0254694.1"/>
    </source>
</evidence>
<feature type="compositionally biased region" description="Basic and acidic residues" evidence="3">
    <location>
        <begin position="511"/>
        <end position="526"/>
    </location>
</feature>
<keyword evidence="2" id="KW-0539">Nucleus</keyword>
<evidence type="ECO:0000256" key="1">
    <source>
        <dbReference type="ARBA" id="ARBA00004123"/>
    </source>
</evidence>
<feature type="compositionally biased region" description="Polar residues" evidence="3">
    <location>
        <begin position="64"/>
        <end position="82"/>
    </location>
</feature>
<feature type="compositionally biased region" description="Acidic residues" evidence="3">
    <location>
        <begin position="783"/>
        <end position="792"/>
    </location>
</feature>
<feature type="compositionally biased region" description="Polar residues" evidence="3">
    <location>
        <begin position="751"/>
        <end position="761"/>
    </location>
</feature>
<feature type="compositionally biased region" description="Polar residues" evidence="3">
    <location>
        <begin position="1077"/>
        <end position="1090"/>
    </location>
</feature>
<dbReference type="SUPFAM" id="SSF48150">
    <property type="entry name" value="DNA-glycosylase"/>
    <property type="match status" value="1"/>
</dbReference>
<comment type="subcellular location">
    <subcellularLocation>
        <location evidence="1">Nucleus</location>
    </subcellularLocation>
</comment>
<feature type="compositionally biased region" description="Polar residues" evidence="3">
    <location>
        <begin position="1359"/>
        <end position="1379"/>
    </location>
</feature>
<feature type="compositionally biased region" description="Basic and acidic residues" evidence="3">
    <location>
        <begin position="873"/>
        <end position="883"/>
    </location>
</feature>
<dbReference type="InterPro" id="IPR011257">
    <property type="entry name" value="DNA_glycosylase"/>
</dbReference>
<feature type="region of interest" description="Disordered" evidence="3">
    <location>
        <begin position="163"/>
        <end position="617"/>
    </location>
</feature>
<sequence>MAQTNGGSAHAKAPFHKKPKKNRPDASTPARRRRPSYSSLSFAASDAPLSQPAPPATPSGLGRQKQQSASSQTPKPSSTKFATSPPPPFPIDVNEVSQLPPILQESLHKPSVLQYARNHELLRKHEGTLRGEMVTKYLGDVRAHAKSKGLADSVIDKCVREARAAVSGPAKKEVESELGTADLALSQDPIAPSFDANGKAEPIDGGSEDKKRPKKKKDEKKKDEKKKDEKKKDEKKKDEKKKDEKKKDEKKKDEKKKDEKKKDEKKKDEKKKGPQEQNGSTVTREPKAVASLPAQYIPNAVPENSEDNPGPSQKKQKKRKRKPSVVDNAYDEQDRHNIVVEDGASESHATSDVATSSKQKWKATKQQSKTYDGRNDHSNLPPNKKLKRNHQVQSHSQNSRMKSKVDKALYKQKASQKHSQKISDKLEVTAPLNSPSSFGPPLSRVADVGQKGTGNLVDRVRMRRQKPIRGKKKNKKKTENTKAGNTESTLSATDLKLPHQHNAKTPASSVDRSHTMAESRRPKTMEDCAEIAGDSRLDNSPRGLTSKSSTPTLLPDIPGSKDNKRRRKEQAIADKSSASAAQPSTLKRKWSSSPFGDTSASPILGKSRPSQAVMGPSLDINRAVDSIRGQHGLYVKASSGSDDERSSTPLAQIESHRLAHTPSKALEDASPADAIVSPVHDAGVNIGQQSRKKARLRESVVEQENLDESVESPPSMVPDSSKSERDDDNKATATDFAPLKFEFEAAGPSQLCDTPQTNQSPEKGERKDFKAVELETTPQPSESEAEDFESDAENAQKAAASESSSDVRESETDSSDEDSIEAQDESWEKMGPKPTSFSQLSDQHPFGSSYGFANSQSQVPHRTPSILRLLPPKLKEQPVKEPPTKLPMFSLSNSESLSSSSSSSSSSSDSDSESDVGKSGKKPSNLSKTIMHAGPTPLRFGNHSVQHPSASEARNDQDTEDDSTDCSDIESELSVTAQQDTVRDGTVRTRSDPPVALPPARLVKGDGWRESHSTDRESSDSLKGERAQNNAATPTLRCRPVEQTSQSEVDSKKSDAVRSKTSKLDSSASASDNSESVVVTDTQPFPTPGTTEPMEVDAMDEQAVSPERVDEECPNIGFHSDQERMQNSPVDVIAQALPFFVEEPRIQNVLRGSGGNVDLAISTLTERYGPSEDGTQVVDAFREEKKGKQRKLKGARADDVSLFGASSAALEGDEGPNQGSAEKSWKQSGSLSSHFITQERLPPPKGRQCRSETAQSLSPKENPLGRAGMSTSQEPAVDHQPFLGFVRRRSQKAATPLPRRVKTNQLPPPESPSESEELDEKPAGHDMPFSSPVTRSRSRTKLSATDASASPLAPPGPSRTGSNDSIGNRSGLRSTTKRSSVTKEEKSISSPASETGSVGRFVCVKILTKPQSLQADRVLTHDAYDHEYQEDPLPEDDHRYKKGDQQDASMQDDFDAGERNGKERNNEDYLVSNMGEDSATEEDDSVADEATPPQPVHSVHSSQVADPVDFGDVAHDADDGSGDDDESEFNGFSIEDESTDAKGPEADDNQEHECDSTLRRTNEAEQPISSDRSSSVDDSRTEQVHKNAPVASTRRRDTMSPPKTLAQPIARSRRGTSEDYPWVSGGRRNVSVGSTKPKPQFPGSGAVQLPSTSSGPEIMREQSDLSSRASSYDHEPKGFLRPDGSLSAQKRRTSLRSPHFASAPDSLKTGRPPAGTVSSLPFPSVKASRFGLIQEELAHRPFQLLIAVMFLNKTKGSSAIPKFRQFIAQYPTPDDLAHANILDITAMLRPLGLQNVRANTLIEFAKRWLLDPPQSGRRHRSFNYPTKGVQRDIKPGEILDDADPRTAAYEIAHLPGCGPYALDSWRIFCRDALRGVALDWNGGGAGDEGFEPEWKRVRPGDKELKAFLRWMWLRDGWVWDPETGERNLAKSEEVKVAEEKWRWDQGSGEDVWIEGGVDKSEAIVEVTRDPDAAFSPTSLARDHEFHGFVEGDEAGTSTSDTDSTDGLPGVGPYEGDSSSQLAAAQLVHEASLSQSRPLTQAPASRPIPRSPFPTSVASVIGDGEVTEKVTDSETGTSTDDEDATSDRDGGSSPCAPLAGMTRMFRRWEREAKWYFTGEVDETPQPESPTKRVAGEADGANTVEIDSPSSPIEYRSGDEGHEDGDVDAMESVGEGSARQASLEL</sequence>
<dbReference type="PANTHER" id="PTHR15074:SF0">
    <property type="entry name" value="METHYL-CPG-BINDING DOMAIN PROTEIN 4-LIKE PROTEIN"/>
    <property type="match status" value="1"/>
</dbReference>
<feature type="compositionally biased region" description="Polar residues" evidence="3">
    <location>
        <begin position="2031"/>
        <end position="2042"/>
    </location>
</feature>
<feature type="compositionally biased region" description="Basic and acidic residues" evidence="3">
    <location>
        <begin position="721"/>
        <end position="730"/>
    </location>
</feature>
<dbReference type="RefSeq" id="XP_066628565.1">
    <property type="nucleotide sequence ID" value="XM_066780619.1"/>
</dbReference>
<feature type="compositionally biased region" description="Basic and acidic residues" evidence="3">
    <location>
        <begin position="1003"/>
        <end position="1026"/>
    </location>
</feature>
<feature type="compositionally biased region" description="Basic and acidic residues" evidence="3">
    <location>
        <begin position="220"/>
        <end position="274"/>
    </location>
</feature>
<dbReference type="InterPro" id="IPR045138">
    <property type="entry name" value="MeCP2/MBD4"/>
</dbReference>
<name>A0ABR3C590_9PEZI</name>
<feature type="compositionally biased region" description="Basic and acidic residues" evidence="3">
    <location>
        <begin position="981"/>
        <end position="991"/>
    </location>
</feature>
<feature type="compositionally biased region" description="Basic and acidic residues" evidence="3">
    <location>
        <begin position="1049"/>
        <end position="1058"/>
    </location>
</feature>
<feature type="compositionally biased region" description="Polar residues" evidence="3">
    <location>
        <begin position="1217"/>
        <end position="1236"/>
    </location>
</feature>
<dbReference type="EMBL" id="JAJVCZ030000010">
    <property type="protein sequence ID" value="KAL0254694.1"/>
    <property type="molecule type" value="Genomic_DNA"/>
</dbReference>
<feature type="compositionally biased region" description="Basic and acidic residues" evidence="3">
    <location>
        <begin position="1539"/>
        <end position="1563"/>
    </location>
</feature>
<feature type="compositionally biased region" description="Polar residues" evidence="3">
    <location>
        <begin position="391"/>
        <end position="400"/>
    </location>
</feature>
<dbReference type="PANTHER" id="PTHR15074">
    <property type="entry name" value="METHYL-CPG-BINDING PROTEIN"/>
    <property type="match status" value="1"/>
</dbReference>
<evidence type="ECO:0000313" key="5">
    <source>
        <dbReference type="Proteomes" id="UP001430584"/>
    </source>
</evidence>
<feature type="compositionally biased region" description="Acidic residues" evidence="3">
    <location>
        <begin position="958"/>
        <end position="971"/>
    </location>
</feature>
<feature type="compositionally biased region" description="Polar residues" evidence="3">
    <location>
        <begin position="576"/>
        <end position="601"/>
    </location>
</feature>
<feature type="compositionally biased region" description="Polar residues" evidence="3">
    <location>
        <begin position="851"/>
        <end position="860"/>
    </location>
</feature>
<keyword evidence="5" id="KW-1185">Reference proteome</keyword>
<evidence type="ECO:0000256" key="2">
    <source>
        <dbReference type="ARBA" id="ARBA00023242"/>
    </source>
</evidence>
<dbReference type="Gene3D" id="1.10.340.30">
    <property type="entry name" value="Hypothetical protein, domain 2"/>
    <property type="match status" value="1"/>
</dbReference>
<dbReference type="Proteomes" id="UP001430584">
    <property type="component" value="Unassembled WGS sequence"/>
</dbReference>
<feature type="compositionally biased region" description="Low complexity" evidence="3">
    <location>
        <begin position="1064"/>
        <end position="1076"/>
    </location>
</feature>
<feature type="region of interest" description="Disordered" evidence="3">
    <location>
        <begin position="2117"/>
        <end position="2183"/>
    </location>
</feature>